<sequence length="296" mass="31654">MRILLFGAGGQLGREITDLASGKELELIGLDHTALDICDPVAVARALEAQRPDVVVNAAAYTAVDKAESEPEHAARINAFAPAHIAERCERYRTPLVHVSTDYVFDGTKPAPYVEQDPVAPLGVYGRTKAAGESAVRSATERHVIVRTSWVYGAHGHNFLKTVLRLARERDRLTIVADQRGCPTATRDLADALLTAAAAAAGGDARWGTYHFAGDGATTWHGFAAEIVRVAGPRLGRTPEVAPITTADYPTPAKRPANSQLASDLFHRTFGVRAAPWQTRVAEVVETLLAEPPAGA</sequence>
<comment type="cofactor">
    <cofactor evidence="6">
        <name>Mg(2+)</name>
        <dbReference type="ChEBI" id="CHEBI:18420"/>
    </cofactor>
    <text evidence="6">Binds 1 Mg(2+) ion per monomer.</text>
</comment>
<dbReference type="EC" id="1.1.1.133" evidence="3 6"/>
<evidence type="ECO:0000256" key="6">
    <source>
        <dbReference type="RuleBase" id="RU364082"/>
    </source>
</evidence>
<evidence type="ECO:0000313" key="9">
    <source>
        <dbReference type="Proteomes" id="UP001241747"/>
    </source>
</evidence>
<keyword evidence="6" id="KW-0521">NADP</keyword>
<dbReference type="SUPFAM" id="SSF51735">
    <property type="entry name" value="NAD(P)-binding Rossmann-fold domains"/>
    <property type="match status" value="1"/>
</dbReference>
<dbReference type="InterPro" id="IPR036291">
    <property type="entry name" value="NAD(P)-bd_dom_sf"/>
</dbReference>
<dbReference type="PANTHER" id="PTHR10491:SF4">
    <property type="entry name" value="METHIONINE ADENOSYLTRANSFERASE 2 SUBUNIT BETA"/>
    <property type="match status" value="1"/>
</dbReference>
<comment type="catalytic activity">
    <reaction evidence="5 6">
        <text>dTDP-beta-L-rhamnose + NADP(+) = dTDP-4-dehydro-beta-L-rhamnose + NADPH + H(+)</text>
        <dbReference type="Rhea" id="RHEA:21796"/>
        <dbReference type="ChEBI" id="CHEBI:15378"/>
        <dbReference type="ChEBI" id="CHEBI:57510"/>
        <dbReference type="ChEBI" id="CHEBI:57783"/>
        <dbReference type="ChEBI" id="CHEBI:58349"/>
        <dbReference type="ChEBI" id="CHEBI:62830"/>
        <dbReference type="EC" id="1.1.1.133"/>
    </reaction>
</comment>
<dbReference type="GO" id="GO:0008831">
    <property type="term" value="F:dTDP-4-dehydrorhamnose reductase activity"/>
    <property type="evidence" value="ECO:0007669"/>
    <property type="project" value="UniProtKB-EC"/>
</dbReference>
<dbReference type="RefSeq" id="WP_307500038.1">
    <property type="nucleotide sequence ID" value="NZ_JABWGX010000005.1"/>
</dbReference>
<feature type="domain" description="RmlD-like substrate binding" evidence="7">
    <location>
        <begin position="1"/>
        <end position="288"/>
    </location>
</feature>
<gene>
    <name evidence="8" type="ORF">QOZ94_001665</name>
</gene>
<reference evidence="8 9" key="1">
    <citation type="submission" date="2023-07" db="EMBL/GenBank/DDBJ databases">
        <title>Genomic Encyclopedia of Type Strains, Phase IV (KMG-IV): sequencing the most valuable type-strain genomes for metagenomic binning, comparative biology and taxonomic classification.</title>
        <authorList>
            <person name="Goeker M."/>
        </authorList>
    </citation>
    <scope>NUCLEOTIDE SEQUENCE [LARGE SCALE GENOMIC DNA]</scope>
    <source>
        <strain evidence="8 9">DSM 3770</strain>
    </source>
</reference>
<comment type="similarity">
    <text evidence="2 6">Belongs to the dTDP-4-dehydrorhamnose reductase family.</text>
</comment>
<keyword evidence="9" id="KW-1185">Reference proteome</keyword>
<keyword evidence="6 8" id="KW-0560">Oxidoreductase</keyword>
<evidence type="ECO:0000256" key="5">
    <source>
        <dbReference type="ARBA" id="ARBA00048200"/>
    </source>
</evidence>
<evidence type="ECO:0000256" key="1">
    <source>
        <dbReference type="ARBA" id="ARBA00004781"/>
    </source>
</evidence>
<dbReference type="PANTHER" id="PTHR10491">
    <property type="entry name" value="DTDP-4-DEHYDRORHAMNOSE REDUCTASE"/>
    <property type="match status" value="1"/>
</dbReference>
<evidence type="ECO:0000256" key="3">
    <source>
        <dbReference type="ARBA" id="ARBA00012929"/>
    </source>
</evidence>
<dbReference type="Proteomes" id="UP001241747">
    <property type="component" value="Unassembled WGS sequence"/>
</dbReference>
<dbReference type="EMBL" id="JAUSVY010000003">
    <property type="protein sequence ID" value="MDQ0504883.1"/>
    <property type="molecule type" value="Genomic_DNA"/>
</dbReference>
<proteinExistence type="inferred from homology"/>
<dbReference type="InterPro" id="IPR005913">
    <property type="entry name" value="dTDP_dehydrorham_reduct"/>
</dbReference>
<evidence type="ECO:0000259" key="7">
    <source>
        <dbReference type="Pfam" id="PF04321"/>
    </source>
</evidence>
<evidence type="ECO:0000313" key="8">
    <source>
        <dbReference type="EMBL" id="MDQ0504883.1"/>
    </source>
</evidence>
<comment type="function">
    <text evidence="6">Catalyzes the reduction of dTDP-6-deoxy-L-lyxo-4-hexulose to yield dTDP-L-rhamnose.</text>
</comment>
<evidence type="ECO:0000256" key="4">
    <source>
        <dbReference type="ARBA" id="ARBA00017099"/>
    </source>
</evidence>
<dbReference type="NCBIfam" id="TIGR01214">
    <property type="entry name" value="rmlD"/>
    <property type="match status" value="1"/>
</dbReference>
<protein>
    <recommendedName>
        <fullName evidence="4 6">dTDP-4-dehydrorhamnose reductase</fullName>
        <ecNumber evidence="3 6">1.1.1.133</ecNumber>
    </recommendedName>
</protein>
<dbReference type="InterPro" id="IPR029903">
    <property type="entry name" value="RmlD-like-bd"/>
</dbReference>
<name>A0ABU0LCR4_XANAG</name>
<dbReference type="Pfam" id="PF04321">
    <property type="entry name" value="RmlD_sub_bind"/>
    <property type="match status" value="1"/>
</dbReference>
<dbReference type="Gene3D" id="3.40.50.720">
    <property type="entry name" value="NAD(P)-binding Rossmann-like Domain"/>
    <property type="match status" value="1"/>
</dbReference>
<comment type="pathway">
    <text evidence="1 6">Carbohydrate biosynthesis; dTDP-L-rhamnose biosynthesis.</text>
</comment>
<dbReference type="Gene3D" id="3.90.25.10">
    <property type="entry name" value="UDP-galactose 4-epimerase, domain 1"/>
    <property type="match status" value="1"/>
</dbReference>
<dbReference type="CDD" id="cd05254">
    <property type="entry name" value="dTDP_HR_like_SDR_e"/>
    <property type="match status" value="1"/>
</dbReference>
<accession>A0ABU0LCR4</accession>
<organism evidence="8 9">
    <name type="scientific">Xanthobacter agilis</name>
    <dbReference type="NCBI Taxonomy" id="47492"/>
    <lineage>
        <taxon>Bacteria</taxon>
        <taxon>Pseudomonadati</taxon>
        <taxon>Pseudomonadota</taxon>
        <taxon>Alphaproteobacteria</taxon>
        <taxon>Hyphomicrobiales</taxon>
        <taxon>Xanthobacteraceae</taxon>
        <taxon>Xanthobacter</taxon>
    </lineage>
</organism>
<comment type="caution">
    <text evidence="8">The sequence shown here is derived from an EMBL/GenBank/DDBJ whole genome shotgun (WGS) entry which is preliminary data.</text>
</comment>
<evidence type="ECO:0000256" key="2">
    <source>
        <dbReference type="ARBA" id="ARBA00010944"/>
    </source>
</evidence>